<name>A0ABN7NV08_TIMPD</name>
<sequence>MSSRRTSHKQTLTTRHRMSSQSLPLGWTRPIVLYGGNSCEHLIFNLVTTGHSIYSSPMASLVLTDSSQLTSDSQNLGSVPPFAWRESEREREREKMENHLGKSTFSTPNQDSNSDIHGIVCVVYCKSDALNHATTESGLTNVDSSGSWRKHKTKEKPPPVHTTEIQTSISPSSAVWLNKTSALANYATKTVLGCARPHGDRPDSDGMVIALTRTGQERIPSLINQKQY</sequence>
<proteinExistence type="predicted"/>
<keyword evidence="3" id="KW-1185">Reference proteome</keyword>
<gene>
    <name evidence="2" type="ORF">TPAB3V08_LOCUS5666</name>
</gene>
<organism evidence="2 3">
    <name type="scientific">Timema podura</name>
    <name type="common">Walking stick</name>
    <dbReference type="NCBI Taxonomy" id="61482"/>
    <lineage>
        <taxon>Eukaryota</taxon>
        <taxon>Metazoa</taxon>
        <taxon>Ecdysozoa</taxon>
        <taxon>Arthropoda</taxon>
        <taxon>Hexapoda</taxon>
        <taxon>Insecta</taxon>
        <taxon>Pterygota</taxon>
        <taxon>Neoptera</taxon>
        <taxon>Polyneoptera</taxon>
        <taxon>Phasmatodea</taxon>
        <taxon>Timematodea</taxon>
        <taxon>Timematoidea</taxon>
        <taxon>Timematidae</taxon>
        <taxon>Timema</taxon>
    </lineage>
</organism>
<feature type="region of interest" description="Disordered" evidence="1">
    <location>
        <begin position="141"/>
        <end position="165"/>
    </location>
</feature>
<reference evidence="2" key="1">
    <citation type="submission" date="2021-03" db="EMBL/GenBank/DDBJ databases">
        <authorList>
            <person name="Tran Van P."/>
        </authorList>
    </citation>
    <scope>NUCLEOTIDE SEQUENCE</scope>
</reference>
<comment type="caution">
    <text evidence="2">The sequence shown here is derived from an EMBL/GenBank/DDBJ whole genome shotgun (WGS) entry which is preliminary data.</text>
</comment>
<dbReference type="EMBL" id="CAJPIN010007784">
    <property type="protein sequence ID" value="CAG2058697.1"/>
    <property type="molecule type" value="Genomic_DNA"/>
</dbReference>
<evidence type="ECO:0000313" key="2">
    <source>
        <dbReference type="EMBL" id="CAG2058697.1"/>
    </source>
</evidence>
<evidence type="ECO:0000256" key="1">
    <source>
        <dbReference type="SAM" id="MobiDB-lite"/>
    </source>
</evidence>
<protein>
    <submittedName>
        <fullName evidence="2">Uncharacterized protein</fullName>
    </submittedName>
</protein>
<evidence type="ECO:0000313" key="3">
    <source>
        <dbReference type="Proteomes" id="UP001153148"/>
    </source>
</evidence>
<dbReference type="Proteomes" id="UP001153148">
    <property type="component" value="Unassembled WGS sequence"/>
</dbReference>
<accession>A0ABN7NV08</accession>